<evidence type="ECO:0000313" key="7">
    <source>
        <dbReference type="EMBL" id="CAB5052491.1"/>
    </source>
</evidence>
<evidence type="ECO:0000259" key="1">
    <source>
        <dbReference type="SMART" id="SM00421"/>
    </source>
</evidence>
<name>A0A6J6YUJ4_9ZZZZ</name>
<dbReference type="GO" id="GO:0003677">
    <property type="term" value="F:DNA binding"/>
    <property type="evidence" value="ECO:0007669"/>
    <property type="project" value="InterPro"/>
</dbReference>
<dbReference type="EMBL" id="CAFBOQ010000021">
    <property type="protein sequence ID" value="CAB4987146.1"/>
    <property type="molecule type" value="Genomic_DNA"/>
</dbReference>
<evidence type="ECO:0000313" key="4">
    <source>
        <dbReference type="EMBL" id="CAB4812869.1"/>
    </source>
</evidence>
<proteinExistence type="predicted"/>
<dbReference type="EMBL" id="CAEZZN010000040">
    <property type="protein sequence ID" value="CAB4771747.1"/>
    <property type="molecule type" value="Genomic_DNA"/>
</dbReference>
<dbReference type="SUPFAM" id="SSF52172">
    <property type="entry name" value="CheY-like"/>
    <property type="match status" value="1"/>
</dbReference>
<dbReference type="InterPro" id="IPR036388">
    <property type="entry name" value="WH-like_DNA-bd_sf"/>
</dbReference>
<dbReference type="InterPro" id="IPR000792">
    <property type="entry name" value="Tscrpt_reg_LuxR_C"/>
</dbReference>
<evidence type="ECO:0000313" key="5">
    <source>
        <dbReference type="EMBL" id="CAB4855176.1"/>
    </source>
</evidence>
<protein>
    <submittedName>
        <fullName evidence="4">Unannotated protein</fullName>
    </submittedName>
</protein>
<dbReference type="SMART" id="SM00421">
    <property type="entry name" value="HTH_LUXR"/>
    <property type="match status" value="1"/>
</dbReference>
<dbReference type="AlphaFoldDB" id="A0A6J6YUJ4"/>
<evidence type="ECO:0000313" key="8">
    <source>
        <dbReference type="EMBL" id="CAB5060273.1"/>
    </source>
</evidence>
<dbReference type="InterPro" id="IPR011006">
    <property type="entry name" value="CheY-like_superfamily"/>
</dbReference>
<dbReference type="EMBL" id="CAEZYA010000045">
    <property type="protein sequence ID" value="CAB4712668.1"/>
    <property type="molecule type" value="Genomic_DNA"/>
</dbReference>
<dbReference type="EMBL" id="CAFBLC010000045">
    <property type="protein sequence ID" value="CAB4855176.1"/>
    <property type="molecule type" value="Genomic_DNA"/>
</dbReference>
<dbReference type="Gene3D" id="1.10.10.10">
    <property type="entry name" value="Winged helix-like DNA-binding domain superfamily/Winged helix DNA-binding domain"/>
    <property type="match status" value="1"/>
</dbReference>
<dbReference type="EMBL" id="CAFBQD010000035">
    <property type="protein sequence ID" value="CAB5052491.1"/>
    <property type="molecule type" value="Genomic_DNA"/>
</dbReference>
<dbReference type="EMBL" id="CAFBQM010000046">
    <property type="protein sequence ID" value="CAB5060273.1"/>
    <property type="molecule type" value="Genomic_DNA"/>
</dbReference>
<accession>A0A6J6YUJ4</accession>
<dbReference type="GO" id="GO:0006355">
    <property type="term" value="P:regulation of DNA-templated transcription"/>
    <property type="evidence" value="ECO:0007669"/>
    <property type="project" value="InterPro"/>
</dbReference>
<feature type="domain" description="HTH luxR-type" evidence="1">
    <location>
        <begin position="150"/>
        <end position="208"/>
    </location>
</feature>
<dbReference type="InterPro" id="IPR016032">
    <property type="entry name" value="Sig_transdc_resp-reg_C-effctor"/>
</dbReference>
<evidence type="ECO:0000313" key="6">
    <source>
        <dbReference type="EMBL" id="CAB4987146.1"/>
    </source>
</evidence>
<dbReference type="EMBL" id="CAFAAU010000041">
    <property type="protein sequence ID" value="CAB4812869.1"/>
    <property type="molecule type" value="Genomic_DNA"/>
</dbReference>
<evidence type="ECO:0000313" key="2">
    <source>
        <dbReference type="EMBL" id="CAB4712668.1"/>
    </source>
</evidence>
<dbReference type="SUPFAM" id="SSF46894">
    <property type="entry name" value="C-terminal effector domain of the bipartite response regulators"/>
    <property type="match status" value="1"/>
</dbReference>
<sequence>MAIRVVLIDENIFKSLLLASALENDGINVADTSNSFADVEKFMKKHKPDALIFSLDTHAIQAIIASEKARHINSDLGLVFLTNVPDIRLLGLRTKELPRGAQVIVRESVTQLHDLATAIKRSIQDLDVIETANKSMDSSSYTESTFALALQSLTAVQIETLRLVAMGNSNAEIARVRLVTEKAVEHTITRMLQALKIAANPRHNARILLSREYFRFVEVDNQSPKLVS</sequence>
<organism evidence="4">
    <name type="scientific">freshwater metagenome</name>
    <dbReference type="NCBI Taxonomy" id="449393"/>
    <lineage>
        <taxon>unclassified sequences</taxon>
        <taxon>metagenomes</taxon>
        <taxon>ecological metagenomes</taxon>
    </lineage>
</organism>
<gene>
    <name evidence="2" type="ORF">UFOPK2627_01129</name>
    <name evidence="3" type="ORF">UFOPK2879_01046</name>
    <name evidence="4" type="ORF">UFOPK3078_01141</name>
    <name evidence="5" type="ORF">UFOPK3288_01169</name>
    <name evidence="6" type="ORF">UFOPK3990_00816</name>
    <name evidence="7" type="ORF">UFOPK4245_01083</name>
    <name evidence="8" type="ORF">UFOPK4337_00962</name>
</gene>
<reference evidence="4" key="1">
    <citation type="submission" date="2020-05" db="EMBL/GenBank/DDBJ databases">
        <authorList>
            <person name="Chiriac C."/>
            <person name="Salcher M."/>
            <person name="Ghai R."/>
            <person name="Kavagutti S V."/>
        </authorList>
    </citation>
    <scope>NUCLEOTIDE SEQUENCE</scope>
</reference>
<dbReference type="Gene3D" id="3.40.50.2300">
    <property type="match status" value="1"/>
</dbReference>
<evidence type="ECO:0000313" key="3">
    <source>
        <dbReference type="EMBL" id="CAB4771747.1"/>
    </source>
</evidence>